<reference evidence="3" key="1">
    <citation type="journal article" date="2020" name="Stud. Mycol.">
        <title>101 Dothideomycetes genomes: a test case for predicting lifestyles and emergence of pathogens.</title>
        <authorList>
            <person name="Haridas S."/>
            <person name="Albert R."/>
            <person name="Binder M."/>
            <person name="Bloem J."/>
            <person name="Labutti K."/>
            <person name="Salamov A."/>
            <person name="Andreopoulos B."/>
            <person name="Baker S."/>
            <person name="Barry K."/>
            <person name="Bills G."/>
            <person name="Bluhm B."/>
            <person name="Cannon C."/>
            <person name="Castanera R."/>
            <person name="Culley D."/>
            <person name="Daum C."/>
            <person name="Ezra D."/>
            <person name="Gonzalez J."/>
            <person name="Henrissat B."/>
            <person name="Kuo A."/>
            <person name="Liang C."/>
            <person name="Lipzen A."/>
            <person name="Lutzoni F."/>
            <person name="Magnuson J."/>
            <person name="Mondo S."/>
            <person name="Nolan M."/>
            <person name="Ohm R."/>
            <person name="Pangilinan J."/>
            <person name="Park H.-J."/>
            <person name="Ramirez L."/>
            <person name="Alfaro M."/>
            <person name="Sun H."/>
            <person name="Tritt A."/>
            <person name="Yoshinaga Y."/>
            <person name="Zwiers L.-H."/>
            <person name="Turgeon B."/>
            <person name="Goodwin S."/>
            <person name="Spatafora J."/>
            <person name="Crous P."/>
            <person name="Grigoriev I."/>
        </authorList>
    </citation>
    <scope>NUCLEOTIDE SEQUENCE</scope>
    <source>
        <strain evidence="3">CBS 116005</strain>
    </source>
</reference>
<dbReference type="InterPro" id="IPR025659">
    <property type="entry name" value="Tubby-like_C"/>
</dbReference>
<evidence type="ECO:0000313" key="4">
    <source>
        <dbReference type="Proteomes" id="UP000799436"/>
    </source>
</evidence>
<protein>
    <submittedName>
        <fullName evidence="3">Uncharacterized protein</fullName>
    </submittedName>
</protein>
<sequence>MTTTTKTSDPATGATTTKIEKTTAPSIKAATIHEIPIRESTTDINHDDLRKSKSVNEQLGLPHAPTATPLEMPIGLWAELCAKSETTLIISEHIHSWSGDDYDISDIASNKLFHIDGKFWSLSQRKHFKDMSGKILFEIRKRHLRWPRCWYIQKDDKRLAWVKGRVGSEFSIPAAWRFLFPKWVNLTKPTVGHRHSRIHFTNTAGDGKDIELHLRGHYFAGRGAKLYLGPDASASLPLPPSAAALPPSDSSPASAFSESPAAPDIMIAEIEPQDVMGPKARLTGKDTYKMTVAKNFDLALACMICVAVDERRTDNSQRSRNLNNVLHGHFPSG</sequence>
<dbReference type="SUPFAM" id="SSF54518">
    <property type="entry name" value="Tubby C-terminal domain-like"/>
    <property type="match status" value="1"/>
</dbReference>
<organism evidence="3 4">
    <name type="scientific">Teratosphaeria nubilosa</name>
    <dbReference type="NCBI Taxonomy" id="161662"/>
    <lineage>
        <taxon>Eukaryota</taxon>
        <taxon>Fungi</taxon>
        <taxon>Dikarya</taxon>
        <taxon>Ascomycota</taxon>
        <taxon>Pezizomycotina</taxon>
        <taxon>Dothideomycetes</taxon>
        <taxon>Dothideomycetidae</taxon>
        <taxon>Mycosphaerellales</taxon>
        <taxon>Teratosphaeriaceae</taxon>
        <taxon>Teratosphaeria</taxon>
    </lineage>
</organism>
<dbReference type="Proteomes" id="UP000799436">
    <property type="component" value="Unassembled WGS sequence"/>
</dbReference>
<evidence type="ECO:0000256" key="2">
    <source>
        <dbReference type="SAM" id="MobiDB-lite"/>
    </source>
</evidence>
<dbReference type="EMBL" id="ML995812">
    <property type="protein sequence ID" value="KAF2773012.1"/>
    <property type="molecule type" value="Genomic_DNA"/>
</dbReference>
<feature type="region of interest" description="Disordered" evidence="2">
    <location>
        <begin position="313"/>
        <end position="333"/>
    </location>
</feature>
<evidence type="ECO:0000313" key="3">
    <source>
        <dbReference type="EMBL" id="KAF2773012.1"/>
    </source>
</evidence>
<dbReference type="Gene3D" id="2.40.160.200">
    <property type="entry name" value="LURP1-related"/>
    <property type="match status" value="1"/>
</dbReference>
<dbReference type="AlphaFoldDB" id="A0A6G1LKC1"/>
<dbReference type="Pfam" id="PF04525">
    <property type="entry name" value="LOR"/>
    <property type="match status" value="1"/>
</dbReference>
<dbReference type="OrthoDB" id="97518at2759"/>
<keyword evidence="4" id="KW-1185">Reference proteome</keyword>
<accession>A0A6G1LKC1</accession>
<feature type="region of interest" description="Disordered" evidence="2">
    <location>
        <begin position="1"/>
        <end position="23"/>
    </location>
</feature>
<feature type="region of interest" description="Disordered" evidence="2">
    <location>
        <begin position="239"/>
        <end position="258"/>
    </location>
</feature>
<dbReference type="InterPro" id="IPR038595">
    <property type="entry name" value="LOR_sf"/>
</dbReference>
<evidence type="ECO:0000256" key="1">
    <source>
        <dbReference type="ARBA" id="ARBA00005437"/>
    </source>
</evidence>
<comment type="similarity">
    <text evidence="1">Belongs to the LOR family.</text>
</comment>
<gene>
    <name evidence="3" type="ORF">EJ03DRAFT_151563</name>
</gene>
<feature type="compositionally biased region" description="Polar residues" evidence="2">
    <location>
        <begin position="1"/>
        <end position="10"/>
    </location>
</feature>
<dbReference type="InterPro" id="IPR007612">
    <property type="entry name" value="LOR"/>
</dbReference>
<proteinExistence type="inferred from homology"/>
<name>A0A6G1LKC1_9PEZI</name>